<evidence type="ECO:0000259" key="10">
    <source>
        <dbReference type="Pfam" id="PF00294"/>
    </source>
</evidence>
<dbReference type="SUPFAM" id="SSF53613">
    <property type="entry name" value="Ribokinase-like"/>
    <property type="match status" value="1"/>
</dbReference>
<reference evidence="11" key="1">
    <citation type="submission" date="2022-04" db="EMBL/GenBank/DDBJ databases">
        <title>Carnegiea gigantea Genome sequencing and assembly v2.</title>
        <authorList>
            <person name="Copetti D."/>
            <person name="Sanderson M.J."/>
            <person name="Burquez A."/>
            <person name="Wojciechowski M.F."/>
        </authorList>
    </citation>
    <scope>NUCLEOTIDE SEQUENCE</scope>
    <source>
        <strain evidence="11">SGP5-SGP5p</strain>
        <tissue evidence="11">Aerial part</tissue>
    </source>
</reference>
<dbReference type="InterPro" id="IPR050306">
    <property type="entry name" value="PfkB_Carbo_kinase"/>
</dbReference>
<proteinExistence type="inferred from homology"/>
<dbReference type="FunFam" id="3.40.1190.20:FF:000021">
    <property type="entry name" value="Fructokinase-like 2, chloroplastic"/>
    <property type="match status" value="1"/>
</dbReference>
<organism evidence="11 12">
    <name type="scientific">Carnegiea gigantea</name>
    <dbReference type="NCBI Taxonomy" id="171969"/>
    <lineage>
        <taxon>Eukaryota</taxon>
        <taxon>Viridiplantae</taxon>
        <taxon>Streptophyta</taxon>
        <taxon>Embryophyta</taxon>
        <taxon>Tracheophyta</taxon>
        <taxon>Spermatophyta</taxon>
        <taxon>Magnoliopsida</taxon>
        <taxon>eudicotyledons</taxon>
        <taxon>Gunneridae</taxon>
        <taxon>Pentapetalae</taxon>
        <taxon>Caryophyllales</taxon>
        <taxon>Cactineae</taxon>
        <taxon>Cactaceae</taxon>
        <taxon>Cactoideae</taxon>
        <taxon>Echinocereeae</taxon>
        <taxon>Carnegiea</taxon>
    </lineage>
</organism>
<keyword evidence="3" id="KW-0150">Chloroplast</keyword>
<dbReference type="InterPro" id="IPR011611">
    <property type="entry name" value="PfkB_dom"/>
</dbReference>
<dbReference type="GO" id="GO:0009662">
    <property type="term" value="P:etioplast organization"/>
    <property type="evidence" value="ECO:0007669"/>
    <property type="project" value="TreeGrafter"/>
</dbReference>
<dbReference type="OrthoDB" id="415590at2759"/>
<gene>
    <name evidence="11" type="ORF">Cgig2_009420</name>
</gene>
<keyword evidence="6" id="KW-0418">Kinase</keyword>
<evidence type="ECO:0000256" key="2">
    <source>
        <dbReference type="ARBA" id="ARBA00010688"/>
    </source>
</evidence>
<evidence type="ECO:0000256" key="5">
    <source>
        <dbReference type="ARBA" id="ARBA00022679"/>
    </source>
</evidence>
<dbReference type="EMBL" id="JAKOGI010000815">
    <property type="protein sequence ID" value="KAJ8430242.1"/>
    <property type="molecule type" value="Genomic_DNA"/>
</dbReference>
<feature type="domain" description="Carbohydrate kinase PfkB" evidence="10">
    <location>
        <begin position="292"/>
        <end position="561"/>
    </location>
</feature>
<keyword evidence="4" id="KW-0934">Plastid</keyword>
<dbReference type="GO" id="GO:0009658">
    <property type="term" value="P:chloroplast organization"/>
    <property type="evidence" value="ECO:0007669"/>
    <property type="project" value="UniProtKB-ARBA"/>
</dbReference>
<dbReference type="CDD" id="cd01167">
    <property type="entry name" value="bac_FRK"/>
    <property type="match status" value="1"/>
</dbReference>
<feature type="compositionally biased region" description="Basic residues" evidence="9">
    <location>
        <begin position="97"/>
        <end position="106"/>
    </location>
</feature>
<feature type="compositionally biased region" description="Basic residues" evidence="9">
    <location>
        <begin position="37"/>
        <end position="52"/>
    </location>
</feature>
<dbReference type="PANTHER" id="PTHR43085:SF2">
    <property type="entry name" value="FRUCTOKINASE-LIKE 2, CHLOROPLASTIC"/>
    <property type="match status" value="1"/>
</dbReference>
<comment type="similarity">
    <text evidence="2">Belongs to the carbohydrate kinase PfkB family.</text>
</comment>
<comment type="function">
    <text evidence="8">Required for proper chloroplast development, most likely through regulating plastid-encoded polymerase (PEP) dependent chloroplast transcription. Acts as a component of the transcriptionally active plastid chromosome that is required for plastid gene expression.</text>
</comment>
<dbReference type="Pfam" id="PF00294">
    <property type="entry name" value="PfkB"/>
    <property type="match status" value="1"/>
</dbReference>
<keyword evidence="5" id="KW-0808">Transferase</keyword>
<feature type="compositionally biased region" description="Basic and acidic residues" evidence="9">
    <location>
        <begin position="190"/>
        <end position="213"/>
    </location>
</feature>
<feature type="region of interest" description="Disordered" evidence="9">
    <location>
        <begin position="1"/>
        <end position="213"/>
    </location>
</feature>
<dbReference type="GO" id="GO:0042644">
    <property type="term" value="C:chloroplast nucleoid"/>
    <property type="evidence" value="ECO:0007669"/>
    <property type="project" value="TreeGrafter"/>
</dbReference>
<evidence type="ECO:0000313" key="11">
    <source>
        <dbReference type="EMBL" id="KAJ8430242.1"/>
    </source>
</evidence>
<keyword evidence="12" id="KW-1185">Reference proteome</keyword>
<dbReference type="GO" id="GO:0016301">
    <property type="term" value="F:kinase activity"/>
    <property type="evidence" value="ECO:0007669"/>
    <property type="project" value="UniProtKB-KW"/>
</dbReference>
<evidence type="ECO:0000256" key="9">
    <source>
        <dbReference type="SAM" id="MobiDB-lite"/>
    </source>
</evidence>
<keyword evidence="7" id="KW-0809">Transit peptide</keyword>
<evidence type="ECO:0000256" key="7">
    <source>
        <dbReference type="ARBA" id="ARBA00022946"/>
    </source>
</evidence>
<comment type="caution">
    <text evidence="11">The sequence shown here is derived from an EMBL/GenBank/DDBJ whole genome shotgun (WGS) entry which is preliminary data.</text>
</comment>
<dbReference type="Gene3D" id="3.40.1190.20">
    <property type="match status" value="1"/>
</dbReference>
<accession>A0A9Q1Q5P1</accession>
<evidence type="ECO:0000256" key="8">
    <source>
        <dbReference type="ARBA" id="ARBA00058434"/>
    </source>
</evidence>
<protein>
    <recommendedName>
        <fullName evidence="10">Carbohydrate kinase PfkB domain-containing protein</fullName>
    </recommendedName>
</protein>
<evidence type="ECO:0000256" key="4">
    <source>
        <dbReference type="ARBA" id="ARBA00022640"/>
    </source>
</evidence>
<evidence type="ECO:0000256" key="3">
    <source>
        <dbReference type="ARBA" id="ARBA00022528"/>
    </source>
</evidence>
<comment type="subcellular location">
    <subcellularLocation>
        <location evidence="1">Plastid</location>
        <location evidence="1">Chloroplast</location>
    </subcellularLocation>
</comment>
<dbReference type="Proteomes" id="UP001153076">
    <property type="component" value="Unassembled WGS sequence"/>
</dbReference>
<evidence type="ECO:0000313" key="12">
    <source>
        <dbReference type="Proteomes" id="UP001153076"/>
    </source>
</evidence>
<dbReference type="PANTHER" id="PTHR43085">
    <property type="entry name" value="HEXOKINASE FAMILY MEMBER"/>
    <property type="match status" value="1"/>
</dbReference>
<evidence type="ECO:0000256" key="6">
    <source>
        <dbReference type="ARBA" id="ARBA00022777"/>
    </source>
</evidence>
<sequence>MLVRDHRLQSGWVSSARSKKAIVASSADKDTTEPKVTKRTTIKRTASRSRKKATTEFEDDNSEPLASESMSKQEGADKEASIEAVSTTEIDEVKTEKKARRGRPKKASVASSADEDTTEPIVLKRTRIKRATSHSRKKATTEFEDDNSEPLASESMSEQEGADQEASIEGSEKPKTRTRREAVSTTSEMDEVKTEKKPSRGRKSAKEVDQVDDQVSKTEMGDIEGVVYLAGEASEDEVIDLELERVKDDDISFTYSWPPLVCCFGAAQHAFVPSGRPANRLIDYEIHESLKDALWSPEKFVRAPGGSASSVAIALATLGGRVAFMGKLGDDVYGQAMLYYLNVNNVQTRSVCVDDERPTAVSKMKIARRGALRATTVKPCAEDSFLKSEINIDVLKEAKMFYLNTTSLLDDNMRGTTLHALKISKKLGGVIFYDPNLPLPLWKSCEETKAFIQQVWNLADVIEVTKQELEFLCGITPEEEFDTKNNKRSKFVHYEPDVIASIWHENLKVLFVTNGTSKIHYYTKEHDAAVLGMEDPPITPFTQDMSASGDGIVAALMRMLTVQPHLITDKSYLQHTVKYAINCGVIDQWIVGRQRGFPPKEGMDDGEVAEPDINGIRSITEREFFTMAPVTS</sequence>
<evidence type="ECO:0000256" key="1">
    <source>
        <dbReference type="ARBA" id="ARBA00004229"/>
    </source>
</evidence>
<name>A0A9Q1Q5P1_9CARY</name>
<feature type="compositionally biased region" description="Basic and acidic residues" evidence="9">
    <location>
        <begin position="170"/>
        <end position="182"/>
    </location>
</feature>
<feature type="compositionally biased region" description="Basic residues" evidence="9">
    <location>
        <begin position="124"/>
        <end position="138"/>
    </location>
</feature>
<dbReference type="AlphaFoldDB" id="A0A9Q1Q5P1"/>
<dbReference type="GO" id="GO:0042793">
    <property type="term" value="P:plastid transcription"/>
    <property type="evidence" value="ECO:0007669"/>
    <property type="project" value="UniProtKB-ARBA"/>
</dbReference>
<dbReference type="InterPro" id="IPR029056">
    <property type="entry name" value="Ribokinase-like"/>
</dbReference>
<feature type="compositionally biased region" description="Basic and acidic residues" evidence="9">
    <location>
        <begin position="27"/>
        <end position="36"/>
    </location>
</feature>